<name>A0AAN7PCF8_9COLE</name>
<dbReference type="Pfam" id="PF08774">
    <property type="entry name" value="VRR_NUC"/>
    <property type="match status" value="1"/>
</dbReference>
<accession>A0AAN7PCF8</accession>
<keyword evidence="12" id="KW-1185">Reference proteome</keyword>
<keyword evidence="8" id="KW-0227">DNA damage</keyword>
<feature type="compositionally biased region" description="Polar residues" evidence="9">
    <location>
        <begin position="76"/>
        <end position="85"/>
    </location>
</feature>
<dbReference type="InterPro" id="IPR049126">
    <property type="entry name" value="FAN1-like_TPR"/>
</dbReference>
<comment type="subcellular location">
    <subcellularLocation>
        <location evidence="8">Nucleus</location>
    </subcellularLocation>
</comment>
<dbReference type="Gene3D" id="3.40.1350.10">
    <property type="match status" value="1"/>
</dbReference>
<dbReference type="Proteomes" id="UP001353858">
    <property type="component" value="Unassembled WGS sequence"/>
</dbReference>
<feature type="region of interest" description="Disordered" evidence="9">
    <location>
        <begin position="212"/>
        <end position="233"/>
    </location>
</feature>
<evidence type="ECO:0000256" key="7">
    <source>
        <dbReference type="ARBA" id="ARBA00023211"/>
    </source>
</evidence>
<evidence type="ECO:0000256" key="2">
    <source>
        <dbReference type="ARBA" id="ARBA00005533"/>
    </source>
</evidence>
<dbReference type="CDD" id="cd22326">
    <property type="entry name" value="FAN1-like"/>
    <property type="match status" value="1"/>
</dbReference>
<evidence type="ECO:0000256" key="4">
    <source>
        <dbReference type="ARBA" id="ARBA00022723"/>
    </source>
</evidence>
<dbReference type="GO" id="GO:0046872">
    <property type="term" value="F:metal ion binding"/>
    <property type="evidence" value="ECO:0007669"/>
    <property type="project" value="UniProtKB-KW"/>
</dbReference>
<dbReference type="AlphaFoldDB" id="A0AAN7PCF8"/>
<organism evidence="11 12">
    <name type="scientific">Aquatica leii</name>
    <dbReference type="NCBI Taxonomy" id="1421715"/>
    <lineage>
        <taxon>Eukaryota</taxon>
        <taxon>Metazoa</taxon>
        <taxon>Ecdysozoa</taxon>
        <taxon>Arthropoda</taxon>
        <taxon>Hexapoda</taxon>
        <taxon>Insecta</taxon>
        <taxon>Pterygota</taxon>
        <taxon>Neoptera</taxon>
        <taxon>Endopterygota</taxon>
        <taxon>Coleoptera</taxon>
        <taxon>Polyphaga</taxon>
        <taxon>Elateriformia</taxon>
        <taxon>Elateroidea</taxon>
        <taxon>Lampyridae</taxon>
        <taxon>Luciolinae</taxon>
        <taxon>Aquatica</taxon>
    </lineage>
</organism>
<evidence type="ECO:0000313" key="11">
    <source>
        <dbReference type="EMBL" id="KAK4885580.1"/>
    </source>
</evidence>
<dbReference type="GO" id="GO:0070336">
    <property type="term" value="F:flap-structured DNA binding"/>
    <property type="evidence" value="ECO:0007669"/>
    <property type="project" value="TreeGrafter"/>
</dbReference>
<dbReference type="GO" id="GO:0008409">
    <property type="term" value="F:5'-3' exonuclease activity"/>
    <property type="evidence" value="ECO:0007669"/>
    <property type="project" value="TreeGrafter"/>
</dbReference>
<dbReference type="Pfam" id="PF21170">
    <property type="entry name" value="FAN1_TPR"/>
    <property type="match status" value="1"/>
</dbReference>
<dbReference type="PANTHER" id="PTHR15749">
    <property type="entry name" value="FANCONI-ASSOCIATED NUCLEASE 1"/>
    <property type="match status" value="1"/>
</dbReference>
<dbReference type="EMBL" id="JARPUR010000001">
    <property type="protein sequence ID" value="KAK4885580.1"/>
    <property type="molecule type" value="Genomic_DNA"/>
</dbReference>
<comment type="catalytic activity">
    <reaction evidence="1 8">
        <text>Hydrolytically removes 5'-nucleotides successively from the 3'-hydroxy termini of 3'-hydroxy-terminated oligonucleotides.</text>
        <dbReference type="EC" id="3.1.4.1"/>
    </reaction>
</comment>
<dbReference type="InterPro" id="IPR033315">
    <property type="entry name" value="Fan1-like"/>
</dbReference>
<keyword evidence="7 8" id="KW-0464">Manganese</keyword>
<dbReference type="InterPro" id="IPR014883">
    <property type="entry name" value="VRR_NUC"/>
</dbReference>
<evidence type="ECO:0000256" key="3">
    <source>
        <dbReference type="ARBA" id="ARBA00022722"/>
    </source>
</evidence>
<reference evidence="12" key="1">
    <citation type="submission" date="2023-01" db="EMBL/GenBank/DDBJ databases">
        <title>Key to firefly adult light organ development and bioluminescence: homeobox transcription factors regulate luciferase expression and transportation to peroxisome.</title>
        <authorList>
            <person name="Fu X."/>
        </authorList>
    </citation>
    <scope>NUCLEOTIDE SEQUENCE [LARGE SCALE GENOMIC DNA]</scope>
</reference>
<dbReference type="PANTHER" id="PTHR15749:SF4">
    <property type="entry name" value="FANCONI-ASSOCIATED NUCLEASE 1"/>
    <property type="match status" value="1"/>
</dbReference>
<keyword evidence="8" id="KW-0234">DNA repair</keyword>
<evidence type="ECO:0000256" key="8">
    <source>
        <dbReference type="RuleBase" id="RU365033"/>
    </source>
</evidence>
<dbReference type="InterPro" id="IPR011856">
    <property type="entry name" value="tRNA_endonuc-like_dom_sf"/>
</dbReference>
<keyword evidence="8" id="KW-0539">Nucleus</keyword>
<keyword evidence="6 8" id="KW-0460">Magnesium</keyword>
<dbReference type="GO" id="GO:0005634">
    <property type="term" value="C:nucleus"/>
    <property type="evidence" value="ECO:0007669"/>
    <property type="project" value="UniProtKB-SubCell"/>
</dbReference>
<comment type="similarity">
    <text evidence="2 8">Belongs to the FAN1 family.</text>
</comment>
<evidence type="ECO:0000259" key="10">
    <source>
        <dbReference type="SMART" id="SM00990"/>
    </source>
</evidence>
<feature type="domain" description="VRR-NUC" evidence="10">
    <location>
        <begin position="775"/>
        <end position="872"/>
    </location>
</feature>
<sequence>MPKIRQTYIDNYFKCGLKPKFKEHSTVNQDMSKMSNISFNEIDTLKRMKQVINEPNFNSIKLPFVLPHYKRDSDKTTNSAGTSQKHLLIKSRNEDSETYKKKRKKKSDGPIGKSSSSCEKKVTPAKKHTKSFSKKMTSPVRKAVSTFIGVYSPNKNVDLDKTMLRDDEYISTDLINDLNINKTSNKVTILSNTPLVRIDQVSINMITSTKKKVSENTNKPGTDTGLNASAKKVEDTNKEERNPWVLDFVRNILKYVAGHASLKKLLTCKETTILNRFLKLPRNEYIFICIKLHLRTKTWYNVFKFSTSVKLKLCDREVMDMYKCLIDEGFVDSDYSSDSVDSLLNHLLLSDVKDLCAGFKLSISPRATKSMMIEKLIANCGKQSTLTSRKSTRDILLERITEKMGHCFRINTDFNNILHKVHLLYKFVNDDFQKVNDLYFFLSKTRDGTIIMPQITVNEDYEIFSSITCFSRFQQAYELKEEVLAAIETKSIDRLYELCATAYEELKLVVESNITEDKPVCIQRFTPGYQYTKALSTGLRHLTKRYSVIVAEWLQFLLKKSKYCKNAMGFWYNTLIKVQFTHIKQYEAATSSLLEALQDKNLSNVDITELNVRAEVIKKSHRHKVSQLQFGQISSLQPILMEDFPCIEIDAMAIRSDVPGKKRNYYEKTEAGLEHFHVEQLALKHYFKNGFTNGLHCEGTLVVSIFFTLFWDIIYGDKVPYAFVNQIQYYPLDLMYKEFYVNRQEAIRKRLTEIECNWSLTELSDHVCTTWTNHYREKSFINAEIVDEPTHLFDILLCIGRLKLRKIMEHLVTDFKTYHSGLPDLFLWNVCDKKCKFVEVKGENDKLSAKQKCWLDFLRSINADIEVCHVHSMGSKRKARNIKTEKDPMKSQK</sequence>
<comment type="caution">
    <text evidence="11">The sequence shown here is derived from an EMBL/GenBank/DDBJ whole genome shotgun (WGS) entry which is preliminary data.</text>
</comment>
<dbReference type="EC" id="3.1.4.1" evidence="8"/>
<gene>
    <name evidence="11" type="ORF">RN001_001851</name>
</gene>
<keyword evidence="4 8" id="KW-0479">Metal-binding</keyword>
<comment type="function">
    <text evidence="8">Nuclease required for the repair of DNA interstrand cross-links (ICL). Acts as a 5'-3' exonuclease that anchors at a cut end of DNA and cleaves DNA successively at every third nucleotide, allowing to excise an ICL from one strand through flanking incisions.</text>
</comment>
<feature type="compositionally biased region" description="Basic residues" evidence="9">
    <location>
        <begin position="123"/>
        <end position="133"/>
    </location>
</feature>
<proteinExistence type="inferred from homology"/>
<evidence type="ECO:0000256" key="9">
    <source>
        <dbReference type="SAM" id="MobiDB-lite"/>
    </source>
</evidence>
<dbReference type="GO" id="GO:0036297">
    <property type="term" value="P:interstrand cross-link repair"/>
    <property type="evidence" value="ECO:0007669"/>
    <property type="project" value="InterPro"/>
</dbReference>
<protein>
    <recommendedName>
        <fullName evidence="8">Fanconi-associated nuclease</fullName>
        <ecNumber evidence="8">3.1.4.1</ecNumber>
    </recommendedName>
</protein>
<dbReference type="InterPro" id="IPR049132">
    <property type="entry name" value="FAN1-like_euk"/>
</dbReference>
<dbReference type="GO" id="GO:0004528">
    <property type="term" value="F:phosphodiesterase I activity"/>
    <property type="evidence" value="ECO:0007669"/>
    <property type="project" value="UniProtKB-EC"/>
</dbReference>
<comment type="cofactor">
    <cofactor evidence="8">
        <name>Mg(2+)</name>
        <dbReference type="ChEBI" id="CHEBI:18420"/>
    </cofactor>
    <cofactor evidence="8">
        <name>Mn(2+)</name>
        <dbReference type="ChEBI" id="CHEBI:29035"/>
    </cofactor>
</comment>
<keyword evidence="3 8" id="KW-0540">Nuclease</keyword>
<dbReference type="GO" id="GO:0017108">
    <property type="term" value="F:5'-flap endonuclease activity"/>
    <property type="evidence" value="ECO:0007669"/>
    <property type="project" value="TreeGrafter"/>
</dbReference>
<evidence type="ECO:0000313" key="12">
    <source>
        <dbReference type="Proteomes" id="UP001353858"/>
    </source>
</evidence>
<keyword evidence="5 8" id="KW-0378">Hydrolase</keyword>
<evidence type="ECO:0000256" key="1">
    <source>
        <dbReference type="ARBA" id="ARBA00000983"/>
    </source>
</evidence>
<evidence type="ECO:0000256" key="6">
    <source>
        <dbReference type="ARBA" id="ARBA00022842"/>
    </source>
</evidence>
<feature type="region of interest" description="Disordered" evidence="9">
    <location>
        <begin position="72"/>
        <end position="136"/>
    </location>
</feature>
<evidence type="ECO:0000256" key="5">
    <source>
        <dbReference type="ARBA" id="ARBA00022801"/>
    </source>
</evidence>
<feature type="compositionally biased region" description="Polar residues" evidence="9">
    <location>
        <begin position="215"/>
        <end position="227"/>
    </location>
</feature>
<dbReference type="SMART" id="SM00990">
    <property type="entry name" value="VRR_NUC"/>
    <property type="match status" value="1"/>
</dbReference>